<sequence length="131" mass="15129">MKNLLIIISIVFATNVYGQNTYNSSVTTKYTLEGEVIEKQRTITISDTEIKITNFLGGTKTLNLKVNDIKEKEDDWDGLMKWYYCTSTEKDVISGRYTEFIIIIKKSYPSDMKVCQKVDEVTFIKTVMSLR</sequence>
<reference evidence="1" key="1">
    <citation type="journal article" date="2014" name="Front. Microbiol.">
        <title>High frequency of phylogenetically diverse reductive dehalogenase-homologous genes in deep subseafloor sedimentary metagenomes.</title>
        <authorList>
            <person name="Kawai M."/>
            <person name="Futagami T."/>
            <person name="Toyoda A."/>
            <person name="Takaki Y."/>
            <person name="Nishi S."/>
            <person name="Hori S."/>
            <person name="Arai W."/>
            <person name="Tsubouchi T."/>
            <person name="Morono Y."/>
            <person name="Uchiyama I."/>
            <person name="Ito T."/>
            <person name="Fujiyama A."/>
            <person name="Inagaki F."/>
            <person name="Takami H."/>
        </authorList>
    </citation>
    <scope>NUCLEOTIDE SEQUENCE</scope>
    <source>
        <strain evidence="1">Expedition CK06-06</strain>
    </source>
</reference>
<accession>X0YHJ3</accession>
<evidence type="ECO:0000313" key="1">
    <source>
        <dbReference type="EMBL" id="GAG55380.1"/>
    </source>
</evidence>
<dbReference type="AlphaFoldDB" id="X0YHJ3"/>
<protein>
    <submittedName>
        <fullName evidence="1">Uncharacterized protein</fullName>
    </submittedName>
</protein>
<dbReference type="EMBL" id="BART01007256">
    <property type="protein sequence ID" value="GAG55380.1"/>
    <property type="molecule type" value="Genomic_DNA"/>
</dbReference>
<organism evidence="1">
    <name type="scientific">marine sediment metagenome</name>
    <dbReference type="NCBI Taxonomy" id="412755"/>
    <lineage>
        <taxon>unclassified sequences</taxon>
        <taxon>metagenomes</taxon>
        <taxon>ecological metagenomes</taxon>
    </lineage>
</organism>
<proteinExistence type="predicted"/>
<name>X0YHJ3_9ZZZZ</name>
<comment type="caution">
    <text evidence="1">The sequence shown here is derived from an EMBL/GenBank/DDBJ whole genome shotgun (WGS) entry which is preliminary data.</text>
</comment>
<gene>
    <name evidence="1" type="ORF">S01H4_16539</name>
</gene>